<sequence>MIKLYVGYNGGLCLPGLCVRGSGGSTVTYGGGGGEIQYNGGVGLIETMYCKPLSCWSGSCDVHHLHLMHLRQKALRISPKQHRRKTTIDC</sequence>
<name>A0A8X7TTT2_BRACI</name>
<dbReference type="Proteomes" id="UP000886595">
    <property type="component" value="Unassembled WGS sequence"/>
</dbReference>
<comment type="caution">
    <text evidence="1">The sequence shown here is derived from an EMBL/GenBank/DDBJ whole genome shotgun (WGS) entry which is preliminary data.</text>
</comment>
<accession>A0A8X7TTT2</accession>
<evidence type="ECO:0000313" key="1">
    <source>
        <dbReference type="EMBL" id="KAG2253261.1"/>
    </source>
</evidence>
<proteinExistence type="predicted"/>
<reference evidence="1 2" key="1">
    <citation type="submission" date="2020-02" db="EMBL/GenBank/DDBJ databases">
        <authorList>
            <person name="Ma Q."/>
            <person name="Huang Y."/>
            <person name="Song X."/>
            <person name="Pei D."/>
        </authorList>
    </citation>
    <scope>NUCLEOTIDE SEQUENCE [LARGE SCALE GENOMIC DNA]</scope>
    <source>
        <strain evidence="1">Sxm20200214</strain>
        <tissue evidence="1">Leaf</tissue>
    </source>
</reference>
<evidence type="ECO:0000313" key="2">
    <source>
        <dbReference type="Proteomes" id="UP000886595"/>
    </source>
</evidence>
<dbReference type="EMBL" id="JAAMPC010000016">
    <property type="protein sequence ID" value="KAG2253261.1"/>
    <property type="molecule type" value="Genomic_DNA"/>
</dbReference>
<dbReference type="AlphaFoldDB" id="A0A8X7TTT2"/>
<protein>
    <submittedName>
        <fullName evidence="1">Uncharacterized protein</fullName>
    </submittedName>
</protein>
<keyword evidence="2" id="KW-1185">Reference proteome</keyword>
<organism evidence="1 2">
    <name type="scientific">Brassica carinata</name>
    <name type="common">Ethiopian mustard</name>
    <name type="synonym">Abyssinian cabbage</name>
    <dbReference type="NCBI Taxonomy" id="52824"/>
    <lineage>
        <taxon>Eukaryota</taxon>
        <taxon>Viridiplantae</taxon>
        <taxon>Streptophyta</taxon>
        <taxon>Embryophyta</taxon>
        <taxon>Tracheophyta</taxon>
        <taxon>Spermatophyta</taxon>
        <taxon>Magnoliopsida</taxon>
        <taxon>eudicotyledons</taxon>
        <taxon>Gunneridae</taxon>
        <taxon>Pentapetalae</taxon>
        <taxon>rosids</taxon>
        <taxon>malvids</taxon>
        <taxon>Brassicales</taxon>
        <taxon>Brassicaceae</taxon>
        <taxon>Brassiceae</taxon>
        <taxon>Brassica</taxon>
    </lineage>
</organism>
<gene>
    <name evidence="1" type="ORF">Bca52824_083397</name>
</gene>